<dbReference type="AlphaFoldDB" id="A0A4R3JDE4"/>
<reference evidence="3 4" key="1">
    <citation type="submission" date="2019-03" db="EMBL/GenBank/DDBJ databases">
        <title>Genomic Encyclopedia of Type Strains, Phase IV (KMG-IV): sequencing the most valuable type-strain genomes for metagenomic binning, comparative biology and taxonomic classification.</title>
        <authorList>
            <person name="Goeker M."/>
        </authorList>
    </citation>
    <scope>NUCLEOTIDE SEQUENCE [LARGE SCALE GENOMIC DNA]</scope>
    <source>
        <strain evidence="3 4">DSM 104836</strain>
    </source>
</reference>
<evidence type="ECO:0000313" key="3">
    <source>
        <dbReference type="EMBL" id="TCS63832.1"/>
    </source>
</evidence>
<sequence length="225" mass="23561">MKTNKFRRSFALAASACVLTGVLATGASASTVTADYSVGANAYTRIDASSQGRMSVLAAQFKMETTAGESFLAYCLDLAHHIADGVAYKVTTLADGWFSDTAVKDIDRLFTSHYASLGSDNTRNAGFQLALWEIVEESSGNSYDLSSGAFSVTSRAAAQGQSFLDNLGSATGGYKLTFLDSDTNQSLVSADFSTNVAPVPVPAGLPLLLTGLGGIALIRRKRSKA</sequence>
<protein>
    <submittedName>
        <fullName evidence="3">Putative secreted protein</fullName>
    </submittedName>
</protein>
<keyword evidence="2" id="KW-0732">Signal</keyword>
<dbReference type="InterPro" id="IPR022472">
    <property type="entry name" value="VPLPA-CTERM"/>
</dbReference>
<feature type="transmembrane region" description="Helical" evidence="1">
    <location>
        <begin position="199"/>
        <end position="218"/>
    </location>
</feature>
<dbReference type="Proteomes" id="UP000295696">
    <property type="component" value="Unassembled WGS sequence"/>
</dbReference>
<keyword evidence="4" id="KW-1185">Reference proteome</keyword>
<keyword evidence="1" id="KW-1133">Transmembrane helix</keyword>
<feature type="chain" id="PRO_5020578124" evidence="2">
    <location>
        <begin position="30"/>
        <end position="225"/>
    </location>
</feature>
<dbReference type="NCBIfam" id="TIGR03370">
    <property type="entry name" value="VPLPA-CTERM"/>
    <property type="match status" value="1"/>
</dbReference>
<keyword evidence="1" id="KW-0472">Membrane</keyword>
<dbReference type="EMBL" id="SLZU01000006">
    <property type="protein sequence ID" value="TCS63832.1"/>
    <property type="molecule type" value="Genomic_DNA"/>
</dbReference>
<comment type="caution">
    <text evidence="3">The sequence shown here is derived from an EMBL/GenBank/DDBJ whole genome shotgun (WGS) entry which is preliminary data.</text>
</comment>
<gene>
    <name evidence="3" type="ORF">EDD52_106100</name>
</gene>
<dbReference type="InterPro" id="IPR013424">
    <property type="entry name" value="Ice-binding_C"/>
</dbReference>
<accession>A0A4R3JDE4</accession>
<proteinExistence type="predicted"/>
<keyword evidence="1" id="KW-0812">Transmembrane</keyword>
<name>A0A4R3JDE4_9RHOB</name>
<evidence type="ECO:0000313" key="4">
    <source>
        <dbReference type="Proteomes" id="UP000295696"/>
    </source>
</evidence>
<feature type="signal peptide" evidence="2">
    <location>
        <begin position="1"/>
        <end position="29"/>
    </location>
</feature>
<organism evidence="3 4">
    <name type="scientific">Primorskyibacter sedentarius</name>
    <dbReference type="NCBI Taxonomy" id="745311"/>
    <lineage>
        <taxon>Bacteria</taxon>
        <taxon>Pseudomonadati</taxon>
        <taxon>Pseudomonadota</taxon>
        <taxon>Alphaproteobacteria</taxon>
        <taxon>Rhodobacterales</taxon>
        <taxon>Roseobacteraceae</taxon>
        <taxon>Primorskyibacter</taxon>
    </lineage>
</organism>
<evidence type="ECO:0000256" key="2">
    <source>
        <dbReference type="SAM" id="SignalP"/>
    </source>
</evidence>
<dbReference type="NCBIfam" id="TIGR02595">
    <property type="entry name" value="PEP_CTERM"/>
    <property type="match status" value="1"/>
</dbReference>
<evidence type="ECO:0000256" key="1">
    <source>
        <dbReference type="SAM" id="Phobius"/>
    </source>
</evidence>